<dbReference type="PROSITE" id="PS00279">
    <property type="entry name" value="MACPF_1"/>
    <property type="match status" value="1"/>
</dbReference>
<dbReference type="RefSeq" id="WP_249311580.1">
    <property type="nucleotide sequence ID" value="NZ_JACRSU010000002.1"/>
</dbReference>
<reference evidence="3" key="1">
    <citation type="submission" date="2020-08" db="EMBL/GenBank/DDBJ databases">
        <title>Genome public.</title>
        <authorList>
            <person name="Liu C."/>
            <person name="Sun Q."/>
        </authorList>
    </citation>
    <scope>NUCLEOTIDE SEQUENCE</scope>
    <source>
        <strain evidence="3">H8</strain>
    </source>
</reference>
<protein>
    <submittedName>
        <fullName evidence="3">Insulinase family protein</fullName>
    </submittedName>
</protein>
<feature type="domain" description="Peptidase M16 C-terminal" evidence="2">
    <location>
        <begin position="184"/>
        <end position="364"/>
    </location>
</feature>
<dbReference type="EMBL" id="JACRSU010000002">
    <property type="protein sequence ID" value="MBC8540402.1"/>
    <property type="molecule type" value="Genomic_DNA"/>
</dbReference>
<accession>A0A926DME9</accession>
<dbReference type="Pfam" id="PF05193">
    <property type="entry name" value="Peptidase_M16_C"/>
    <property type="match status" value="1"/>
</dbReference>
<dbReference type="PANTHER" id="PTHR11851">
    <property type="entry name" value="METALLOPROTEASE"/>
    <property type="match status" value="1"/>
</dbReference>
<sequence length="431" mass="48723">MEFVKHFSKQLNETLYSGNHKSGLKVYVMPKSGYSKSYAVFGTHFGSVDNKFTAPGETTPTVLPDGVAHFLEHKLFEQPDGGNVFAEYAKFGANANAFTSFNMTGYLFECTANVIENLKILLDFVCKPYFTDENVAKEQGIIGQEIKMYDDDADWRCMINFLSAMYEQHPVKNDIAGSVESISKIDKDLLYKCYRNFYNMSNMVLFVIGEATPDQVGACVDEVITDYEILPGKPVRDYGNEPKKVVQNTVKQSLDVSVPTFMLGFKDTDTGYNGPALLKKNIEFSFIMEVAFGKTSYIYNKLYNEGLIMGFLDYETECEKDYSFTSVSGESNNPEQVREVVFEGLEKLKEEGIQAADFERLKKAFFGRFVKQFDNINAIAHGFLANTFNNVGLFDYIDVIETVTLDDINRRLNHGFLKDLAVLSIIEPVKK</sequence>
<dbReference type="InterPro" id="IPR011249">
    <property type="entry name" value="Metalloenz_LuxS/M16"/>
</dbReference>
<evidence type="ECO:0000259" key="2">
    <source>
        <dbReference type="Pfam" id="PF05193"/>
    </source>
</evidence>
<dbReference type="Proteomes" id="UP000611762">
    <property type="component" value="Unassembled WGS sequence"/>
</dbReference>
<dbReference type="Pfam" id="PF00675">
    <property type="entry name" value="Peptidase_M16"/>
    <property type="match status" value="1"/>
</dbReference>
<dbReference type="InterPro" id="IPR020863">
    <property type="entry name" value="MACPF_CS"/>
</dbReference>
<organism evidence="3 4">
    <name type="scientific">Congzhengia minquanensis</name>
    <dbReference type="NCBI Taxonomy" id="2763657"/>
    <lineage>
        <taxon>Bacteria</taxon>
        <taxon>Bacillati</taxon>
        <taxon>Bacillota</taxon>
        <taxon>Clostridia</taxon>
        <taxon>Eubacteriales</taxon>
        <taxon>Oscillospiraceae</taxon>
        <taxon>Congzhengia</taxon>
    </lineage>
</organism>
<dbReference type="InterPro" id="IPR007863">
    <property type="entry name" value="Peptidase_M16_C"/>
</dbReference>
<dbReference type="GO" id="GO:0046872">
    <property type="term" value="F:metal ion binding"/>
    <property type="evidence" value="ECO:0007669"/>
    <property type="project" value="InterPro"/>
</dbReference>
<dbReference type="InterPro" id="IPR050361">
    <property type="entry name" value="MPP/UQCRC_Complex"/>
</dbReference>
<evidence type="ECO:0000313" key="4">
    <source>
        <dbReference type="Proteomes" id="UP000611762"/>
    </source>
</evidence>
<keyword evidence="4" id="KW-1185">Reference proteome</keyword>
<dbReference type="Gene3D" id="3.30.830.10">
    <property type="entry name" value="Metalloenzyme, LuxS/M16 peptidase-like"/>
    <property type="match status" value="2"/>
</dbReference>
<name>A0A926DME9_9FIRM</name>
<dbReference type="SUPFAM" id="SSF63411">
    <property type="entry name" value="LuxS/MPP-like metallohydrolase"/>
    <property type="match status" value="2"/>
</dbReference>
<dbReference type="PANTHER" id="PTHR11851:SF134">
    <property type="entry name" value="ZINC-DEPENDENT PROTEASE"/>
    <property type="match status" value="1"/>
</dbReference>
<evidence type="ECO:0000313" key="3">
    <source>
        <dbReference type="EMBL" id="MBC8540402.1"/>
    </source>
</evidence>
<proteinExistence type="predicted"/>
<dbReference type="AlphaFoldDB" id="A0A926DME9"/>
<dbReference type="NCBIfam" id="NF047421">
    <property type="entry name" value="YfmH_fam"/>
    <property type="match status" value="1"/>
</dbReference>
<dbReference type="InterPro" id="IPR011765">
    <property type="entry name" value="Pept_M16_N"/>
</dbReference>
<evidence type="ECO:0000259" key="1">
    <source>
        <dbReference type="Pfam" id="PF00675"/>
    </source>
</evidence>
<gene>
    <name evidence="3" type="ORF">H8698_05375</name>
</gene>
<comment type="caution">
    <text evidence="3">The sequence shown here is derived from an EMBL/GenBank/DDBJ whole genome shotgun (WGS) entry which is preliminary data.</text>
</comment>
<feature type="domain" description="Peptidase M16 N-terminal" evidence="1">
    <location>
        <begin position="65"/>
        <end position="177"/>
    </location>
</feature>